<dbReference type="Proteomes" id="UP000265515">
    <property type="component" value="Unassembled WGS sequence"/>
</dbReference>
<evidence type="ECO:0000313" key="3">
    <source>
        <dbReference type="Proteomes" id="UP000265515"/>
    </source>
</evidence>
<feature type="transmembrane region" description="Helical" evidence="1">
    <location>
        <begin position="166"/>
        <end position="192"/>
    </location>
</feature>
<accession>A0A388JKH1</accession>
<sequence length="271" mass="29883">MEIVNVIFQSQSFVNSCLYFSQTDGFHLYGFHPFIGETGPTVLLNFSPLNTERRNDVVVTRDGCHLFYSVGRRLRTADVRKQCSQVENDNYEMGYRGGTLMGLALMQNEVGEDTYLYMGSDDGKLFEVQLNRSGRRCVLEAEPSIPPAPEGVVESKPSNPTASGPAITVLVASGVAGTVVAMVIIGSSICLWRRARRPPAGPERLPDVGEQATSSLMEDEALDAWGIKPSRVKQFIFRVLSECKNWGEGSVWEGLQRLARRRGGRDEGDDG</sequence>
<reference evidence="2 3" key="1">
    <citation type="journal article" date="2018" name="Cell">
        <title>The Chara Genome: Secondary Complexity and Implications for Plant Terrestrialization.</title>
        <authorList>
            <person name="Nishiyama T."/>
            <person name="Sakayama H."/>
            <person name="Vries J.D."/>
            <person name="Buschmann H."/>
            <person name="Saint-Marcoux D."/>
            <person name="Ullrich K.K."/>
            <person name="Haas F.B."/>
            <person name="Vanderstraeten L."/>
            <person name="Becker D."/>
            <person name="Lang D."/>
            <person name="Vosolsobe S."/>
            <person name="Rombauts S."/>
            <person name="Wilhelmsson P.K.I."/>
            <person name="Janitza P."/>
            <person name="Kern R."/>
            <person name="Heyl A."/>
            <person name="Rumpler F."/>
            <person name="Villalobos L.I.A.C."/>
            <person name="Clay J.M."/>
            <person name="Skokan R."/>
            <person name="Toyoda A."/>
            <person name="Suzuki Y."/>
            <person name="Kagoshima H."/>
            <person name="Schijlen E."/>
            <person name="Tajeshwar N."/>
            <person name="Catarino B."/>
            <person name="Hetherington A.J."/>
            <person name="Saltykova A."/>
            <person name="Bonnot C."/>
            <person name="Breuninger H."/>
            <person name="Symeonidi A."/>
            <person name="Radhakrishnan G.V."/>
            <person name="Van Nieuwerburgh F."/>
            <person name="Deforce D."/>
            <person name="Chang C."/>
            <person name="Karol K.G."/>
            <person name="Hedrich R."/>
            <person name="Ulvskov P."/>
            <person name="Glockner G."/>
            <person name="Delwiche C.F."/>
            <person name="Petrasek J."/>
            <person name="Van de Peer Y."/>
            <person name="Friml J."/>
            <person name="Beilby M."/>
            <person name="Dolan L."/>
            <person name="Kohara Y."/>
            <person name="Sugano S."/>
            <person name="Fujiyama A."/>
            <person name="Delaux P.-M."/>
            <person name="Quint M."/>
            <person name="TheiBen G."/>
            <person name="Hagemann M."/>
            <person name="Harholt J."/>
            <person name="Dunand C."/>
            <person name="Zachgo S."/>
            <person name="Langdale J."/>
            <person name="Maumus F."/>
            <person name="Straeten D.V.D."/>
            <person name="Gould S.B."/>
            <person name="Rensing S.A."/>
        </authorList>
    </citation>
    <scope>NUCLEOTIDE SEQUENCE [LARGE SCALE GENOMIC DNA]</scope>
    <source>
        <strain evidence="2 3">S276</strain>
    </source>
</reference>
<protein>
    <submittedName>
        <fullName evidence="2">Uncharacterized protein</fullName>
    </submittedName>
</protein>
<keyword evidence="3" id="KW-1185">Reference proteome</keyword>
<dbReference type="AlphaFoldDB" id="A0A388JKH1"/>
<name>A0A388JKH1_CHABU</name>
<keyword evidence="1" id="KW-0472">Membrane</keyword>
<gene>
    <name evidence="2" type="ORF">CBR_g77849</name>
</gene>
<keyword evidence="1" id="KW-1133">Transmembrane helix</keyword>
<dbReference type="EMBL" id="BFEA01003379">
    <property type="protein sequence ID" value="GBG44367.1"/>
    <property type="molecule type" value="Genomic_DNA"/>
</dbReference>
<keyword evidence="1" id="KW-0812">Transmembrane</keyword>
<evidence type="ECO:0000256" key="1">
    <source>
        <dbReference type="SAM" id="Phobius"/>
    </source>
</evidence>
<dbReference type="Gramene" id="GBG44367">
    <property type="protein sequence ID" value="GBG44367"/>
    <property type="gene ID" value="CBR_g77849"/>
</dbReference>
<evidence type="ECO:0000313" key="2">
    <source>
        <dbReference type="EMBL" id="GBG44367.1"/>
    </source>
</evidence>
<proteinExistence type="predicted"/>
<comment type="caution">
    <text evidence="2">The sequence shown here is derived from an EMBL/GenBank/DDBJ whole genome shotgun (WGS) entry which is preliminary data.</text>
</comment>
<organism evidence="2 3">
    <name type="scientific">Chara braunii</name>
    <name type="common">Braun's stonewort</name>
    <dbReference type="NCBI Taxonomy" id="69332"/>
    <lineage>
        <taxon>Eukaryota</taxon>
        <taxon>Viridiplantae</taxon>
        <taxon>Streptophyta</taxon>
        <taxon>Charophyceae</taxon>
        <taxon>Charales</taxon>
        <taxon>Characeae</taxon>
        <taxon>Chara</taxon>
    </lineage>
</organism>